<protein>
    <submittedName>
        <fullName evidence="2">Uncharacterized protein</fullName>
    </submittedName>
</protein>
<comment type="caution">
    <text evidence="2">The sequence shown here is derived from an EMBL/GenBank/DDBJ whole genome shotgun (WGS) entry which is preliminary data.</text>
</comment>
<evidence type="ECO:0000313" key="3">
    <source>
        <dbReference type="Proteomes" id="UP001142175"/>
    </source>
</evidence>
<proteinExistence type="predicted"/>
<dbReference type="EMBL" id="JANSUY010000003">
    <property type="protein sequence ID" value="MCR9014688.1"/>
    <property type="molecule type" value="Genomic_DNA"/>
</dbReference>
<evidence type="ECO:0000256" key="1">
    <source>
        <dbReference type="SAM" id="Phobius"/>
    </source>
</evidence>
<organism evidence="2 3">
    <name type="scientific">Aquiflexum gelatinilyticum</name>
    <dbReference type="NCBI Taxonomy" id="2961943"/>
    <lineage>
        <taxon>Bacteria</taxon>
        <taxon>Pseudomonadati</taxon>
        <taxon>Bacteroidota</taxon>
        <taxon>Cytophagia</taxon>
        <taxon>Cytophagales</taxon>
        <taxon>Cyclobacteriaceae</taxon>
        <taxon>Aquiflexum</taxon>
    </lineage>
</organism>
<gene>
    <name evidence="2" type="ORF">NU887_06535</name>
</gene>
<feature type="transmembrane region" description="Helical" evidence="1">
    <location>
        <begin position="12"/>
        <end position="30"/>
    </location>
</feature>
<evidence type="ECO:0000313" key="2">
    <source>
        <dbReference type="EMBL" id="MCR9014688.1"/>
    </source>
</evidence>
<dbReference type="Proteomes" id="UP001142175">
    <property type="component" value="Unassembled WGS sequence"/>
</dbReference>
<keyword evidence="3" id="KW-1185">Reference proteome</keyword>
<sequence length="121" mass="13566">MNQGLKFGLSKGIRLFVGSMAIFFTLLAVFDSFVKRAEIVYTGEFVSEADFKFIELPNTLQIPSGNKITKLGKIEVIHSLISIPHLVFELPLVSHDLEAETLYIFLPVSRLLKFSLNTHAP</sequence>
<accession>A0A9X2SZM9</accession>
<reference evidence="2" key="1">
    <citation type="submission" date="2022-08" db="EMBL/GenBank/DDBJ databases">
        <authorList>
            <person name="Zhang D."/>
        </authorList>
    </citation>
    <scope>NUCLEOTIDE SEQUENCE</scope>
    <source>
        <strain evidence="2">XJ19-11</strain>
    </source>
</reference>
<keyword evidence="1" id="KW-1133">Transmembrane helix</keyword>
<dbReference type="RefSeq" id="WP_258422569.1">
    <property type="nucleotide sequence ID" value="NZ_JANAEZ010000003.1"/>
</dbReference>
<keyword evidence="1" id="KW-0812">Transmembrane</keyword>
<keyword evidence="1" id="KW-0472">Membrane</keyword>
<name>A0A9X2SZM9_9BACT</name>
<dbReference type="AlphaFoldDB" id="A0A9X2SZM9"/>